<sequence length="229" mass="27453">MNFENIKVPPTISYKYFFLYFYMDLLTCNIEWKVYWMHKFKEEHILGDQYITSHQVSHPKCPSIVWEMRVYPNKRATSRGSFASLLQKGPINNKIKAKYNIYATDSDHEMRVDVTTHEFNFTKKENESHNYSIDFANAYYEDYFFLCCDVVFLPENIIDYSEIINTPQKNFHNMYMQGILTDCVIKAFANYISSNRTAFLKSNEWKYFKKLYKDKAFNLLELAFENMLI</sequence>
<protein>
    <submittedName>
        <fullName evidence="1">BTB domain-containing protein</fullName>
    </submittedName>
</protein>
<comment type="caution">
    <text evidence="1">The sequence shown here is derived from an EMBL/GenBank/DDBJ whole genome shotgun (WGS) entry which is preliminary data.</text>
</comment>
<evidence type="ECO:0000313" key="2">
    <source>
        <dbReference type="Proteomes" id="UP000605970"/>
    </source>
</evidence>
<gene>
    <name evidence="1" type="ORF">Mgra_00003755</name>
</gene>
<dbReference type="SUPFAM" id="SSF49599">
    <property type="entry name" value="TRAF domain-like"/>
    <property type="match status" value="1"/>
</dbReference>
<dbReference type="AlphaFoldDB" id="A0A8S9ZTC0"/>
<reference evidence="1" key="1">
    <citation type="journal article" date="2020" name="Ecol. Evol.">
        <title>Genome structure and content of the rice root-knot nematode (Meloidogyne graminicola).</title>
        <authorList>
            <person name="Phan N.T."/>
            <person name="Danchin E.G.J."/>
            <person name="Klopp C."/>
            <person name="Perfus-Barbeoch L."/>
            <person name="Kozlowski D.K."/>
            <person name="Koutsovoulos G.D."/>
            <person name="Lopez-Roques C."/>
            <person name="Bouchez O."/>
            <person name="Zahm M."/>
            <person name="Besnard G."/>
            <person name="Bellafiore S."/>
        </authorList>
    </citation>
    <scope>NUCLEOTIDE SEQUENCE</scope>
    <source>
        <strain evidence="1">VN-18</strain>
    </source>
</reference>
<organism evidence="1 2">
    <name type="scientific">Meloidogyne graminicola</name>
    <dbReference type="NCBI Taxonomy" id="189291"/>
    <lineage>
        <taxon>Eukaryota</taxon>
        <taxon>Metazoa</taxon>
        <taxon>Ecdysozoa</taxon>
        <taxon>Nematoda</taxon>
        <taxon>Chromadorea</taxon>
        <taxon>Rhabditida</taxon>
        <taxon>Tylenchina</taxon>
        <taxon>Tylenchomorpha</taxon>
        <taxon>Tylenchoidea</taxon>
        <taxon>Meloidogynidae</taxon>
        <taxon>Meloidogyninae</taxon>
        <taxon>Meloidogyne</taxon>
    </lineage>
</organism>
<accession>A0A8S9ZTC0</accession>
<proteinExistence type="predicted"/>
<keyword evidence="2" id="KW-1185">Reference proteome</keyword>
<name>A0A8S9ZTC0_9BILA</name>
<dbReference type="Proteomes" id="UP000605970">
    <property type="component" value="Unassembled WGS sequence"/>
</dbReference>
<dbReference type="OrthoDB" id="6777468at2759"/>
<dbReference type="EMBL" id="JABEBT010000026">
    <property type="protein sequence ID" value="KAF7636809.1"/>
    <property type="molecule type" value="Genomic_DNA"/>
</dbReference>
<evidence type="ECO:0000313" key="1">
    <source>
        <dbReference type="EMBL" id="KAF7636809.1"/>
    </source>
</evidence>